<name>A0A511V7U7_9BACL</name>
<proteinExistence type="predicted"/>
<evidence type="ECO:0000313" key="3">
    <source>
        <dbReference type="Proteomes" id="UP000321157"/>
    </source>
</evidence>
<dbReference type="EMBL" id="BJXX01000110">
    <property type="protein sequence ID" value="GEN35016.1"/>
    <property type="molecule type" value="Genomic_DNA"/>
</dbReference>
<sequence>MLSNCSACGKVFMKISKPVCPDCVRKELETVKRIRDYLKPKEKRTAPLAQISRDLDIPIRYIEYLIREKYFDLTRYPSLQYKCKNCDTLITLGEYCRSCSEKLRNNLLAAKEKAEKNEKDNDGSGSHFYKSRL</sequence>
<keyword evidence="3" id="KW-1185">Reference proteome</keyword>
<dbReference type="OrthoDB" id="1739831at2"/>
<gene>
    <name evidence="2" type="ORF">ADA01nite_24760</name>
</gene>
<reference evidence="2 3" key="1">
    <citation type="submission" date="2019-07" db="EMBL/GenBank/DDBJ databases">
        <title>Whole genome shotgun sequence of Aneurinibacillus danicus NBRC 102444.</title>
        <authorList>
            <person name="Hosoyama A."/>
            <person name="Uohara A."/>
            <person name="Ohji S."/>
            <person name="Ichikawa N."/>
        </authorList>
    </citation>
    <scope>NUCLEOTIDE SEQUENCE [LARGE SCALE GENOMIC DNA]</scope>
    <source>
        <strain evidence="2 3">NBRC 102444</strain>
    </source>
</reference>
<dbReference type="Proteomes" id="UP000321157">
    <property type="component" value="Unassembled WGS sequence"/>
</dbReference>
<accession>A0A511V7U7</accession>
<feature type="region of interest" description="Disordered" evidence="1">
    <location>
        <begin position="114"/>
        <end position="133"/>
    </location>
</feature>
<dbReference type="AlphaFoldDB" id="A0A511V7U7"/>
<dbReference type="RefSeq" id="WP_146810267.1">
    <property type="nucleotide sequence ID" value="NZ_BJXX01000110.1"/>
</dbReference>
<evidence type="ECO:0000313" key="2">
    <source>
        <dbReference type="EMBL" id="GEN35016.1"/>
    </source>
</evidence>
<organism evidence="2 3">
    <name type="scientific">Aneurinibacillus danicus</name>
    <dbReference type="NCBI Taxonomy" id="267746"/>
    <lineage>
        <taxon>Bacteria</taxon>
        <taxon>Bacillati</taxon>
        <taxon>Bacillota</taxon>
        <taxon>Bacilli</taxon>
        <taxon>Bacillales</taxon>
        <taxon>Paenibacillaceae</taxon>
        <taxon>Aneurinibacillus group</taxon>
        <taxon>Aneurinibacillus</taxon>
    </lineage>
</organism>
<evidence type="ECO:0008006" key="4">
    <source>
        <dbReference type="Google" id="ProtNLM"/>
    </source>
</evidence>
<protein>
    <recommendedName>
        <fullName evidence="4">Flagellar protein</fullName>
    </recommendedName>
</protein>
<comment type="caution">
    <text evidence="2">The sequence shown here is derived from an EMBL/GenBank/DDBJ whole genome shotgun (WGS) entry which is preliminary data.</text>
</comment>
<evidence type="ECO:0000256" key="1">
    <source>
        <dbReference type="SAM" id="MobiDB-lite"/>
    </source>
</evidence>